<dbReference type="AlphaFoldDB" id="A0A538TXZ8"/>
<evidence type="ECO:0000313" key="2">
    <source>
        <dbReference type="EMBL" id="TMQ68488.1"/>
    </source>
</evidence>
<accession>A0A538TXZ8</accession>
<dbReference type="PANTHER" id="PTHR38768:SF1">
    <property type="entry name" value="UPF0502 PROTEIN YCEH"/>
    <property type="match status" value="1"/>
</dbReference>
<gene>
    <name evidence="2" type="ORF">E6K80_14135</name>
</gene>
<dbReference type="Proteomes" id="UP000319836">
    <property type="component" value="Unassembled WGS sequence"/>
</dbReference>
<feature type="non-terminal residue" evidence="2">
    <location>
        <position position="204"/>
    </location>
</feature>
<proteinExistence type="predicted"/>
<dbReference type="InterPro" id="IPR036390">
    <property type="entry name" value="WH_DNA-bd_sf"/>
</dbReference>
<dbReference type="Pfam" id="PF04337">
    <property type="entry name" value="DUF480"/>
    <property type="match status" value="1"/>
</dbReference>
<protein>
    <submittedName>
        <fullName evidence="2">DUF480 domain-containing protein</fullName>
    </submittedName>
</protein>
<dbReference type="SUPFAM" id="SSF46785">
    <property type="entry name" value="Winged helix' DNA-binding domain"/>
    <property type="match status" value="2"/>
</dbReference>
<dbReference type="PANTHER" id="PTHR38768">
    <property type="entry name" value="UPF0502 PROTEIN YCEH"/>
    <property type="match status" value="1"/>
</dbReference>
<comment type="caution">
    <text evidence="2">The sequence shown here is derived from an EMBL/GenBank/DDBJ whole genome shotgun (WGS) entry which is preliminary data.</text>
</comment>
<sequence length="204" mass="22422">MSEPIPESGAAPKWQPLDARQRRVLGVLIEKAKTTPAGYPMTVNAIVTACNQKSNRHPLMTLDDFGVEKALDELRNMGAVSEVDWVGRVSKWKHNAYEWLGVDKPEIAVMTELLLRGEQSLGDLRGRASRLEPIADLAALKPVVETLVARGLMIELTPPGRGQIVSHGLYTEPELAELRAQHGGGGRPRTWMENVESADREAAE</sequence>
<feature type="region of interest" description="Disordered" evidence="1">
    <location>
        <begin position="180"/>
        <end position="204"/>
    </location>
</feature>
<name>A0A538TXZ8_UNCEI</name>
<dbReference type="Gene3D" id="1.10.10.10">
    <property type="entry name" value="Winged helix-like DNA-binding domain superfamily/Winged helix DNA-binding domain"/>
    <property type="match status" value="2"/>
</dbReference>
<reference evidence="2 3" key="1">
    <citation type="journal article" date="2019" name="Nat. Microbiol.">
        <title>Mediterranean grassland soil C-N compound turnover is dependent on rainfall and depth, and is mediated by genomically divergent microorganisms.</title>
        <authorList>
            <person name="Diamond S."/>
            <person name="Andeer P.F."/>
            <person name="Li Z."/>
            <person name="Crits-Christoph A."/>
            <person name="Burstein D."/>
            <person name="Anantharaman K."/>
            <person name="Lane K.R."/>
            <person name="Thomas B.C."/>
            <person name="Pan C."/>
            <person name="Northen T.R."/>
            <person name="Banfield J.F."/>
        </authorList>
    </citation>
    <scope>NUCLEOTIDE SEQUENCE [LARGE SCALE GENOMIC DNA]</scope>
    <source>
        <strain evidence="2">WS_10</strain>
    </source>
</reference>
<dbReference type="InterPro" id="IPR007432">
    <property type="entry name" value="DUF480"/>
</dbReference>
<evidence type="ECO:0000313" key="3">
    <source>
        <dbReference type="Proteomes" id="UP000319836"/>
    </source>
</evidence>
<dbReference type="EMBL" id="VBPA01000397">
    <property type="protein sequence ID" value="TMQ68488.1"/>
    <property type="molecule type" value="Genomic_DNA"/>
</dbReference>
<evidence type="ECO:0000256" key="1">
    <source>
        <dbReference type="SAM" id="MobiDB-lite"/>
    </source>
</evidence>
<dbReference type="InterPro" id="IPR036388">
    <property type="entry name" value="WH-like_DNA-bd_sf"/>
</dbReference>
<organism evidence="2 3">
    <name type="scientific">Eiseniibacteriota bacterium</name>
    <dbReference type="NCBI Taxonomy" id="2212470"/>
    <lineage>
        <taxon>Bacteria</taxon>
        <taxon>Candidatus Eiseniibacteriota</taxon>
    </lineage>
</organism>